<dbReference type="Pfam" id="PF20431">
    <property type="entry name" value="E_motif"/>
    <property type="match status" value="1"/>
</dbReference>
<comment type="subcellular location">
    <subcellularLocation>
        <location evidence="1">Plastid</location>
        <location evidence="1">Chloroplast</location>
    </subcellularLocation>
</comment>
<dbReference type="Pfam" id="PF20430">
    <property type="entry name" value="Eplus_motif"/>
    <property type="match status" value="1"/>
</dbReference>
<dbReference type="GO" id="GO:0009451">
    <property type="term" value="P:RNA modification"/>
    <property type="evidence" value="ECO:0007669"/>
    <property type="project" value="InterPro"/>
</dbReference>
<dbReference type="Pfam" id="PF01535">
    <property type="entry name" value="PPR"/>
    <property type="match status" value="2"/>
</dbReference>
<dbReference type="Pfam" id="PF13041">
    <property type="entry name" value="PPR_2"/>
    <property type="match status" value="4"/>
</dbReference>
<dbReference type="Pfam" id="PF14432">
    <property type="entry name" value="DYW_deaminase"/>
    <property type="match status" value="1"/>
</dbReference>
<reference evidence="9 10" key="1">
    <citation type="journal article" date="2022" name="Nat. Plants">
        <title>Genomes of leafy and leafless Platanthera orchids illuminate the evolution of mycoheterotrophy.</title>
        <authorList>
            <person name="Li M.H."/>
            <person name="Liu K.W."/>
            <person name="Li Z."/>
            <person name="Lu H.C."/>
            <person name="Ye Q.L."/>
            <person name="Zhang D."/>
            <person name="Wang J.Y."/>
            <person name="Li Y.F."/>
            <person name="Zhong Z.M."/>
            <person name="Liu X."/>
            <person name="Yu X."/>
            <person name="Liu D.K."/>
            <person name="Tu X.D."/>
            <person name="Liu B."/>
            <person name="Hao Y."/>
            <person name="Liao X.Y."/>
            <person name="Jiang Y.T."/>
            <person name="Sun W.H."/>
            <person name="Chen J."/>
            <person name="Chen Y.Q."/>
            <person name="Ai Y."/>
            <person name="Zhai J.W."/>
            <person name="Wu S.S."/>
            <person name="Zhou Z."/>
            <person name="Hsiao Y.Y."/>
            <person name="Wu W.L."/>
            <person name="Chen Y.Y."/>
            <person name="Lin Y.F."/>
            <person name="Hsu J.L."/>
            <person name="Li C.Y."/>
            <person name="Wang Z.W."/>
            <person name="Zhao X."/>
            <person name="Zhong W.Y."/>
            <person name="Ma X.K."/>
            <person name="Ma L."/>
            <person name="Huang J."/>
            <person name="Chen G.Z."/>
            <person name="Huang M.Z."/>
            <person name="Huang L."/>
            <person name="Peng D.H."/>
            <person name="Luo Y.B."/>
            <person name="Zou S.Q."/>
            <person name="Chen S.P."/>
            <person name="Lan S."/>
            <person name="Tsai W.C."/>
            <person name="Van de Peer Y."/>
            <person name="Liu Z.J."/>
        </authorList>
    </citation>
    <scope>NUCLEOTIDE SEQUENCE [LARGE SCALE GENOMIC DNA]</scope>
    <source>
        <strain evidence="9">Lor287</strain>
    </source>
</reference>
<evidence type="ECO:0000256" key="3">
    <source>
        <dbReference type="ARBA" id="ARBA00022640"/>
    </source>
</evidence>
<dbReference type="InterPro" id="IPR046848">
    <property type="entry name" value="E_motif"/>
</dbReference>
<dbReference type="PANTHER" id="PTHR47926">
    <property type="entry name" value="PENTATRICOPEPTIDE REPEAT-CONTAINING PROTEIN"/>
    <property type="match status" value="1"/>
</dbReference>
<dbReference type="FunFam" id="1.25.40.10:FF:000395">
    <property type="entry name" value="Pentatricopeptide repeat-containing protein chloroplastic"/>
    <property type="match status" value="1"/>
</dbReference>
<dbReference type="InterPro" id="IPR002885">
    <property type="entry name" value="PPR_rpt"/>
</dbReference>
<feature type="repeat" description="PPR" evidence="6">
    <location>
        <begin position="297"/>
        <end position="331"/>
    </location>
</feature>
<dbReference type="InterPro" id="IPR011990">
    <property type="entry name" value="TPR-like_helical_dom_sf"/>
</dbReference>
<feature type="repeat" description="PPR" evidence="6">
    <location>
        <begin position="398"/>
        <end position="432"/>
    </location>
</feature>
<evidence type="ECO:0000313" key="10">
    <source>
        <dbReference type="Proteomes" id="UP001418222"/>
    </source>
</evidence>
<keyword evidence="2" id="KW-0150">Chloroplast</keyword>
<dbReference type="NCBIfam" id="TIGR00756">
    <property type="entry name" value="PPR"/>
    <property type="match status" value="5"/>
</dbReference>
<evidence type="ECO:0000256" key="7">
    <source>
        <dbReference type="SAM" id="MobiDB-lite"/>
    </source>
</evidence>
<dbReference type="GO" id="GO:0009507">
    <property type="term" value="C:chloroplast"/>
    <property type="evidence" value="ECO:0007669"/>
    <property type="project" value="UniProtKB-SubCell"/>
</dbReference>
<evidence type="ECO:0000259" key="8">
    <source>
        <dbReference type="Pfam" id="PF14432"/>
    </source>
</evidence>
<accession>A0AAP0BGS5</accession>
<protein>
    <submittedName>
        <fullName evidence="9">Pentatricopeptide repeat-containing protein</fullName>
    </submittedName>
</protein>
<dbReference type="AlphaFoldDB" id="A0AAP0BGS5"/>
<dbReference type="FunFam" id="1.25.40.10:FF:000031">
    <property type="entry name" value="Pentatricopeptide repeat-containing protein mitochondrial"/>
    <property type="match status" value="1"/>
</dbReference>
<gene>
    <name evidence="9" type="primary">PCMP-H40</name>
    <name evidence="9" type="ORF">KSP39_PZI011366</name>
</gene>
<dbReference type="EMBL" id="JBBWWQ010000009">
    <property type="protein sequence ID" value="KAK8938677.1"/>
    <property type="molecule type" value="Genomic_DNA"/>
</dbReference>
<evidence type="ECO:0000256" key="5">
    <source>
        <dbReference type="ARBA" id="ARBA00022946"/>
    </source>
</evidence>
<dbReference type="InterPro" id="IPR032867">
    <property type="entry name" value="DYW_dom"/>
</dbReference>
<feature type="repeat" description="PPR" evidence="6">
    <location>
        <begin position="196"/>
        <end position="230"/>
    </location>
</feature>
<proteinExistence type="predicted"/>
<dbReference type="GO" id="GO:0008270">
    <property type="term" value="F:zinc ion binding"/>
    <property type="evidence" value="ECO:0007669"/>
    <property type="project" value="InterPro"/>
</dbReference>
<evidence type="ECO:0000256" key="1">
    <source>
        <dbReference type="ARBA" id="ARBA00004229"/>
    </source>
</evidence>
<comment type="caution">
    <text evidence="9">The sequence shown here is derived from an EMBL/GenBank/DDBJ whole genome shotgun (WGS) entry which is preliminary data.</text>
</comment>
<evidence type="ECO:0000256" key="2">
    <source>
        <dbReference type="ARBA" id="ARBA00022528"/>
    </source>
</evidence>
<feature type="region of interest" description="Disordered" evidence="7">
    <location>
        <begin position="1"/>
        <end position="26"/>
    </location>
</feature>
<dbReference type="FunFam" id="1.25.40.10:FF:000344">
    <property type="entry name" value="Pentatricopeptide repeat-containing protein"/>
    <property type="match status" value="1"/>
</dbReference>
<evidence type="ECO:0000313" key="9">
    <source>
        <dbReference type="EMBL" id="KAK8938677.1"/>
    </source>
</evidence>
<organism evidence="9 10">
    <name type="scientific">Platanthera zijinensis</name>
    <dbReference type="NCBI Taxonomy" id="2320716"/>
    <lineage>
        <taxon>Eukaryota</taxon>
        <taxon>Viridiplantae</taxon>
        <taxon>Streptophyta</taxon>
        <taxon>Embryophyta</taxon>
        <taxon>Tracheophyta</taxon>
        <taxon>Spermatophyta</taxon>
        <taxon>Magnoliopsida</taxon>
        <taxon>Liliopsida</taxon>
        <taxon>Asparagales</taxon>
        <taxon>Orchidaceae</taxon>
        <taxon>Orchidoideae</taxon>
        <taxon>Orchideae</taxon>
        <taxon>Orchidinae</taxon>
        <taxon>Platanthera</taxon>
    </lineage>
</organism>
<keyword evidence="5" id="KW-0809">Transit peptide</keyword>
<feature type="repeat" description="PPR" evidence="6">
    <location>
        <begin position="499"/>
        <end position="533"/>
    </location>
</feature>
<sequence length="805" mass="89898">MASSSSSTSLPFTPPSSRRPPQSSLPPHPSVFSHPSFLLLDICLHPKELYQALSPILKHRLASEPFVQNKLVAVFSRFGYLREASALFAAVPDKPDELHHCLLRGHAHHSPLEESLSFYSQMRLAGVNPLACNLTYLLKSCGDRFDLERGREVHCQLISNGFSSNLQAMTSVINMYAKCREVEDARKMFDRMPERDLVTWNTLVAGYAQNWLAGEALELVAGMRESGQRPDSITIVSVLPACADAGSLRIGKSIHGFGIRSGFENLVNISTAVIDMYAKRGAIRFARSVFDGMTVKNVVTWNSMIVGYVSSHEPGEALKLYKMFLEEGLNPTDVTVMGALQACAELGDLEEGREIHNLLLRNGFGSDTQVMNSLLTMYSKCRRSDLAAEVFRNLHSKSAVSWNAMILGYAQNDRPIEAVNLFFDMRRTNISPDSFTLVSVIPALASISLPRRAKWMHGFSIRIYLDGNIFVRTALIDLYSKCGALKSARLLFDLAGERHVTTWNAMIDGYGSHGLGQMSVDLFEEMKMSSVKPNDVTFLNILSACSHAGLVEAGKRFFRSMKDDYGLEPGMEHYGAMVDLLGRSGRLEDAWSFIDRMPVKPSITIYGAMLGACKIHKNVPLGEAAARKLFELEPKEGGYHVLLANIYASESLWEDASRVRKTMEKRGLQKTPGHSFVEIKNQVHTFYSGMTNHPQAKKIYAKLHELMEEIKLMGYVADKESSRDVEDEVKETWLNSHSEKLAIAFGLMNTSPGSTIQVRKNLRVCGDCHDWTKLVSRAAGREIIVRDMHRFHHFRDGGCSCGDYW</sequence>
<feature type="repeat" description="PPR" evidence="6">
    <location>
        <begin position="165"/>
        <end position="195"/>
    </location>
</feature>
<dbReference type="Gene3D" id="1.25.40.10">
    <property type="entry name" value="Tetratricopeptide repeat domain"/>
    <property type="match status" value="4"/>
</dbReference>
<feature type="domain" description="DYW" evidence="8">
    <location>
        <begin position="714"/>
        <end position="805"/>
    </location>
</feature>
<feature type="compositionally biased region" description="Low complexity" evidence="7">
    <location>
        <begin position="1"/>
        <end position="11"/>
    </location>
</feature>
<dbReference type="Proteomes" id="UP001418222">
    <property type="component" value="Unassembled WGS sequence"/>
</dbReference>
<keyword evidence="3" id="KW-0934">Plastid</keyword>
<dbReference type="PANTHER" id="PTHR47926:SF373">
    <property type="entry name" value="TETRATRICOPEPTIDE-LIKE HELICAL DOMAIN SUPERFAMILY, DYW DOMAIN-CONTAINING PROTEIN"/>
    <property type="match status" value="1"/>
</dbReference>
<keyword evidence="10" id="KW-1185">Reference proteome</keyword>
<keyword evidence="4" id="KW-0677">Repeat</keyword>
<dbReference type="InterPro" id="IPR046849">
    <property type="entry name" value="E2_motif"/>
</dbReference>
<dbReference type="GO" id="GO:0003723">
    <property type="term" value="F:RNA binding"/>
    <property type="evidence" value="ECO:0007669"/>
    <property type="project" value="InterPro"/>
</dbReference>
<dbReference type="PROSITE" id="PS51375">
    <property type="entry name" value="PPR"/>
    <property type="match status" value="5"/>
</dbReference>
<feature type="compositionally biased region" description="Pro residues" evidence="7">
    <location>
        <begin position="12"/>
        <end position="26"/>
    </location>
</feature>
<dbReference type="FunFam" id="1.25.40.10:FF:000090">
    <property type="entry name" value="Pentatricopeptide repeat-containing protein, chloroplastic"/>
    <property type="match status" value="1"/>
</dbReference>
<evidence type="ECO:0000256" key="6">
    <source>
        <dbReference type="PROSITE-ProRule" id="PRU00708"/>
    </source>
</evidence>
<name>A0AAP0BGS5_9ASPA</name>
<dbReference type="InterPro" id="IPR046960">
    <property type="entry name" value="PPR_At4g14850-like_plant"/>
</dbReference>
<evidence type="ECO:0000256" key="4">
    <source>
        <dbReference type="ARBA" id="ARBA00022737"/>
    </source>
</evidence>